<evidence type="ECO:0000256" key="5">
    <source>
        <dbReference type="ARBA" id="ARBA00022679"/>
    </source>
</evidence>
<dbReference type="SUPFAM" id="SSF53697">
    <property type="entry name" value="SIS domain"/>
    <property type="match status" value="1"/>
</dbReference>
<dbReference type="PROSITE" id="PS51278">
    <property type="entry name" value="GATASE_TYPE_2"/>
    <property type="match status" value="1"/>
</dbReference>
<dbReference type="GO" id="GO:0097367">
    <property type="term" value="F:carbohydrate derivative binding"/>
    <property type="evidence" value="ECO:0007669"/>
    <property type="project" value="InterPro"/>
</dbReference>
<gene>
    <name evidence="11" type="ORF">B9Q01_04195</name>
</gene>
<dbReference type="InterPro" id="IPR035466">
    <property type="entry name" value="GlmS/AgaS_SIS"/>
</dbReference>
<protein>
    <recommendedName>
        <fullName evidence="3">Glutamine--fructose-6-phosphate aminotransferase [isomerizing]</fullName>
        <ecNumber evidence="2">2.6.1.16</ecNumber>
    </recommendedName>
</protein>
<sequence>MCGIVGVVRLKPQNDVTLGKLIKTCLERLEYRGYDSVGFAVLKNGELVYRKKKGKIADVSPALRFEEFDGSIGVGHTRWATHGPPNDANAHPHMDCTRSIAVVHNGIIANYAKLKDELLALGHKFLSETDTEVFAHLFEQNIKTSQTCYEAFKKAVSQITGSYALVCICLKEPEKMFFARKNTPLVIGVSEEQIFVASDIPAFLEYTNRVIVINDNELGYVSTDGKIVIENLLTSQKVQPYSRLRLIPWTAELARKGGYPHYMIKEIHEQPIAIGDTVRYNANDSALSLAAELVNSARNLFLVGAGTAHYASLTGRDALALLARKPSIPVISSEFSLFSKTATESDVVLAVSQSGETHDTLMAIRSFKEKGAKVISICNVMESAIPRESHIQLYTKAGPEIGVAATKTFVSQVSLLQLLAVRVGLLNGSLKETEASEYIKKLDEIPVLVERNIALSEVRAKELARIFKNKQSAYYLSRGTGVPLAKEGALKVKEVAYIHAEAYEAGESKHGPISLVSEGFPVVFVFSDNEVFDQMRSNLVEMRSRGAYTVGLIGKERKAELAETLDYSFDLSASDSLLNTIAFAPTLQLIAYYLALERGYDPDKPRNLAKTVTVE</sequence>
<feature type="domain" description="SIS" evidence="10">
    <location>
        <begin position="289"/>
        <end position="429"/>
    </location>
</feature>
<dbReference type="GO" id="GO:0006002">
    <property type="term" value="P:fructose 6-phosphate metabolic process"/>
    <property type="evidence" value="ECO:0007669"/>
    <property type="project" value="TreeGrafter"/>
</dbReference>
<dbReference type="NCBIfam" id="TIGR01135">
    <property type="entry name" value="glmS"/>
    <property type="match status" value="1"/>
</dbReference>
<dbReference type="CDD" id="cd05009">
    <property type="entry name" value="SIS_GlmS_GlmD_2"/>
    <property type="match status" value="1"/>
</dbReference>
<comment type="function">
    <text evidence="8">Catalyzes the first step in hexosamine metabolism, converting fructose-6P into glucosamine-6P using glutamine as a nitrogen source.</text>
</comment>
<dbReference type="InterPro" id="IPR035490">
    <property type="entry name" value="GlmS/FrlB_SIS"/>
</dbReference>
<evidence type="ECO:0000259" key="9">
    <source>
        <dbReference type="PROSITE" id="PS51278"/>
    </source>
</evidence>
<dbReference type="GO" id="GO:0006047">
    <property type="term" value="P:UDP-N-acetylglucosamine metabolic process"/>
    <property type="evidence" value="ECO:0007669"/>
    <property type="project" value="TreeGrafter"/>
</dbReference>
<keyword evidence="5" id="KW-0808">Transferase</keyword>
<keyword evidence="4" id="KW-0032">Aminotransferase</keyword>
<dbReference type="PANTHER" id="PTHR10937:SF0">
    <property type="entry name" value="GLUTAMINE--FRUCTOSE-6-PHOSPHATE TRANSAMINASE (ISOMERIZING)"/>
    <property type="match status" value="1"/>
</dbReference>
<dbReference type="InterPro" id="IPR047084">
    <property type="entry name" value="GFAT_N"/>
</dbReference>
<dbReference type="CDD" id="cd05008">
    <property type="entry name" value="SIS_GlmS_GlmD_1"/>
    <property type="match status" value="1"/>
</dbReference>
<dbReference type="PROSITE" id="PS51464">
    <property type="entry name" value="SIS"/>
    <property type="match status" value="2"/>
</dbReference>
<dbReference type="Pfam" id="PF13522">
    <property type="entry name" value="GATase_6"/>
    <property type="match status" value="1"/>
</dbReference>
<dbReference type="GO" id="GO:0004360">
    <property type="term" value="F:glutamine-fructose-6-phosphate transaminase (isomerizing) activity"/>
    <property type="evidence" value="ECO:0007669"/>
    <property type="project" value="UniProtKB-EC"/>
</dbReference>
<name>A0A2R6AAX1_9ARCH</name>
<comment type="caution">
    <text evidence="11">The sequence shown here is derived from an EMBL/GenBank/DDBJ whole genome shotgun (WGS) entry which is preliminary data.</text>
</comment>
<dbReference type="InterPro" id="IPR001347">
    <property type="entry name" value="SIS_dom"/>
</dbReference>
<comment type="catalytic activity">
    <reaction evidence="1">
        <text>D-fructose 6-phosphate + L-glutamine = D-glucosamine 6-phosphate + L-glutamate</text>
        <dbReference type="Rhea" id="RHEA:13237"/>
        <dbReference type="ChEBI" id="CHEBI:29985"/>
        <dbReference type="ChEBI" id="CHEBI:58359"/>
        <dbReference type="ChEBI" id="CHEBI:58725"/>
        <dbReference type="ChEBI" id="CHEBI:61527"/>
        <dbReference type="EC" id="2.6.1.16"/>
    </reaction>
</comment>
<dbReference type="NCBIfam" id="NF001484">
    <property type="entry name" value="PRK00331.1"/>
    <property type="match status" value="1"/>
</dbReference>
<dbReference type="Gene3D" id="3.40.50.10490">
    <property type="entry name" value="Glucose-6-phosphate isomerase like protein, domain 1"/>
    <property type="match status" value="2"/>
</dbReference>
<dbReference type="SUPFAM" id="SSF56235">
    <property type="entry name" value="N-terminal nucleophile aminohydrolases (Ntn hydrolases)"/>
    <property type="match status" value="1"/>
</dbReference>
<dbReference type="AlphaFoldDB" id="A0A2R6AAX1"/>
<dbReference type="Gene3D" id="3.60.20.10">
    <property type="entry name" value="Glutamine Phosphoribosylpyrophosphate, subunit 1, domain 1"/>
    <property type="match status" value="1"/>
</dbReference>
<dbReference type="EC" id="2.6.1.16" evidence="2"/>
<proteinExistence type="predicted"/>
<accession>A0A2R6AAX1</accession>
<dbReference type="InterPro" id="IPR005855">
    <property type="entry name" value="GFAT"/>
</dbReference>
<dbReference type="InterPro" id="IPR017932">
    <property type="entry name" value="GATase_2_dom"/>
</dbReference>
<evidence type="ECO:0000256" key="7">
    <source>
        <dbReference type="ARBA" id="ARBA00022962"/>
    </source>
</evidence>
<evidence type="ECO:0000313" key="11">
    <source>
        <dbReference type="EMBL" id="PSN83560.1"/>
    </source>
</evidence>
<feature type="domain" description="SIS" evidence="10">
    <location>
        <begin position="463"/>
        <end position="605"/>
    </location>
</feature>
<dbReference type="EMBL" id="NEXC01000020">
    <property type="protein sequence ID" value="PSN83560.1"/>
    <property type="molecule type" value="Genomic_DNA"/>
</dbReference>
<dbReference type="FunFam" id="3.60.20.10:FF:000006">
    <property type="entry name" value="Glutamine--fructose-6-phosphate aminotransferase [isomerizing]"/>
    <property type="match status" value="1"/>
</dbReference>
<feature type="domain" description="Glutamine amidotransferase type-2" evidence="9">
    <location>
        <begin position="2"/>
        <end position="224"/>
    </location>
</feature>
<organism evidence="11 12">
    <name type="scientific">Candidatus Marsarchaeota G1 archaeon OSP_D</name>
    <dbReference type="NCBI Taxonomy" id="1978155"/>
    <lineage>
        <taxon>Archaea</taxon>
        <taxon>Candidatus Marsarchaeota</taxon>
        <taxon>Candidatus Marsarchaeota group 1</taxon>
    </lineage>
</organism>
<dbReference type="Pfam" id="PF01380">
    <property type="entry name" value="SIS"/>
    <property type="match status" value="2"/>
</dbReference>
<keyword evidence="7" id="KW-0315">Glutamine amidotransferase</keyword>
<evidence type="ECO:0000256" key="2">
    <source>
        <dbReference type="ARBA" id="ARBA00012916"/>
    </source>
</evidence>
<evidence type="ECO:0000256" key="6">
    <source>
        <dbReference type="ARBA" id="ARBA00022737"/>
    </source>
</evidence>
<dbReference type="InterPro" id="IPR046348">
    <property type="entry name" value="SIS_dom_sf"/>
</dbReference>
<evidence type="ECO:0000256" key="8">
    <source>
        <dbReference type="ARBA" id="ARBA00055466"/>
    </source>
</evidence>
<dbReference type="InterPro" id="IPR029055">
    <property type="entry name" value="Ntn_hydrolases_N"/>
</dbReference>
<evidence type="ECO:0000256" key="4">
    <source>
        <dbReference type="ARBA" id="ARBA00022576"/>
    </source>
</evidence>
<dbReference type="Proteomes" id="UP000240880">
    <property type="component" value="Unassembled WGS sequence"/>
</dbReference>
<evidence type="ECO:0000313" key="12">
    <source>
        <dbReference type="Proteomes" id="UP000240880"/>
    </source>
</evidence>
<reference evidence="11 12" key="1">
    <citation type="submission" date="2017-04" db="EMBL/GenBank/DDBJ databases">
        <title>Novel microbial lineages endemic to geothermal iron-oxide mats fill important gaps in the evolutionary history of Archaea.</title>
        <authorList>
            <person name="Jay Z.J."/>
            <person name="Beam J.P."/>
            <person name="Dlakic M."/>
            <person name="Rusch D.B."/>
            <person name="Kozubal M.A."/>
            <person name="Inskeep W.P."/>
        </authorList>
    </citation>
    <scope>NUCLEOTIDE SEQUENCE [LARGE SCALE GENOMIC DNA]</scope>
    <source>
        <strain evidence="11">OSP_D</strain>
    </source>
</reference>
<dbReference type="GO" id="GO:0006487">
    <property type="term" value="P:protein N-linked glycosylation"/>
    <property type="evidence" value="ECO:0007669"/>
    <property type="project" value="TreeGrafter"/>
</dbReference>
<dbReference type="PANTHER" id="PTHR10937">
    <property type="entry name" value="GLUCOSAMINE--FRUCTOSE-6-PHOSPHATE AMINOTRANSFERASE, ISOMERIZING"/>
    <property type="match status" value="1"/>
</dbReference>
<keyword evidence="6" id="KW-0677">Repeat</keyword>
<dbReference type="CDD" id="cd00714">
    <property type="entry name" value="GFAT"/>
    <property type="match status" value="1"/>
</dbReference>
<evidence type="ECO:0000256" key="3">
    <source>
        <dbReference type="ARBA" id="ARBA00016090"/>
    </source>
</evidence>
<evidence type="ECO:0000259" key="10">
    <source>
        <dbReference type="PROSITE" id="PS51464"/>
    </source>
</evidence>
<evidence type="ECO:0000256" key="1">
    <source>
        <dbReference type="ARBA" id="ARBA00001031"/>
    </source>
</evidence>